<sequence>MQLHAELSASQERPLERSPDLAVAGAIAGRLTVNQRHNVETLVVLQPIAVDTGSPDREGMLVLANGMLVAVLVQLMAPEHRNPGYWFLESGFGSLRDLKPPAFETLEEAKRWLRQRLNTRDAV</sequence>
<proteinExistence type="predicted"/>
<evidence type="ECO:0000313" key="2">
    <source>
        <dbReference type="Proteomes" id="UP000321258"/>
    </source>
</evidence>
<evidence type="ECO:0000313" key="1">
    <source>
        <dbReference type="EMBL" id="GEO99370.1"/>
    </source>
</evidence>
<protein>
    <submittedName>
        <fullName evidence="1">Uncharacterized protein</fullName>
    </submittedName>
</protein>
<reference evidence="1 2" key="1">
    <citation type="submission" date="2019-07" db="EMBL/GenBank/DDBJ databases">
        <title>Whole genome shotgun sequence of Methylobacterium haplocladii NBRC 107714.</title>
        <authorList>
            <person name="Hosoyama A."/>
            <person name="Uohara A."/>
            <person name="Ohji S."/>
            <person name="Ichikawa N."/>
        </authorList>
    </citation>
    <scope>NUCLEOTIDE SEQUENCE [LARGE SCALE GENOMIC DNA]</scope>
    <source>
        <strain evidence="1 2">NBRC 107714</strain>
    </source>
</reference>
<organism evidence="1 2">
    <name type="scientific">Methylobacterium haplocladii</name>
    <dbReference type="NCBI Taxonomy" id="1176176"/>
    <lineage>
        <taxon>Bacteria</taxon>
        <taxon>Pseudomonadati</taxon>
        <taxon>Pseudomonadota</taxon>
        <taxon>Alphaproteobacteria</taxon>
        <taxon>Hyphomicrobiales</taxon>
        <taxon>Methylobacteriaceae</taxon>
        <taxon>Methylobacterium</taxon>
    </lineage>
</organism>
<accession>A0A512INW0</accession>
<dbReference type="Proteomes" id="UP000321258">
    <property type="component" value="Unassembled WGS sequence"/>
</dbReference>
<comment type="caution">
    <text evidence="1">The sequence shown here is derived from an EMBL/GenBank/DDBJ whole genome shotgun (WGS) entry which is preliminary data.</text>
</comment>
<keyword evidence="2" id="KW-1185">Reference proteome</keyword>
<dbReference type="EMBL" id="BJZT01000015">
    <property type="protein sequence ID" value="GEO99370.1"/>
    <property type="molecule type" value="Genomic_DNA"/>
</dbReference>
<gene>
    <name evidence="1" type="ORF">MHA02_17580</name>
</gene>
<dbReference type="AlphaFoldDB" id="A0A512INW0"/>
<name>A0A512INW0_9HYPH</name>